<dbReference type="EMBL" id="FTOR01000009">
    <property type="protein sequence ID" value="SIT29741.1"/>
    <property type="molecule type" value="Genomic_DNA"/>
</dbReference>
<dbReference type="AlphaFoldDB" id="A0A1N7R3P2"/>
<proteinExistence type="predicted"/>
<gene>
    <name evidence="2" type="ORF">SAMN05421788_10919</name>
</gene>
<evidence type="ECO:0000256" key="1">
    <source>
        <dbReference type="SAM" id="SignalP"/>
    </source>
</evidence>
<feature type="chain" id="PRO_5009944087" description="Outer membrane lipoprotein-sorting protein" evidence="1">
    <location>
        <begin position="26"/>
        <end position="253"/>
    </location>
</feature>
<organism evidence="2 3">
    <name type="scientific">Filimonas lacunae</name>
    <dbReference type="NCBI Taxonomy" id="477680"/>
    <lineage>
        <taxon>Bacteria</taxon>
        <taxon>Pseudomonadati</taxon>
        <taxon>Bacteroidota</taxon>
        <taxon>Chitinophagia</taxon>
        <taxon>Chitinophagales</taxon>
        <taxon>Chitinophagaceae</taxon>
        <taxon>Filimonas</taxon>
    </lineage>
</organism>
<evidence type="ECO:0000313" key="2">
    <source>
        <dbReference type="EMBL" id="SIT29741.1"/>
    </source>
</evidence>
<dbReference type="RefSeq" id="WP_144264118.1">
    <property type="nucleotide sequence ID" value="NZ_AP017422.1"/>
</dbReference>
<reference evidence="3" key="1">
    <citation type="submission" date="2017-01" db="EMBL/GenBank/DDBJ databases">
        <authorList>
            <person name="Varghese N."/>
            <person name="Submissions S."/>
        </authorList>
    </citation>
    <scope>NUCLEOTIDE SEQUENCE [LARGE SCALE GENOMIC DNA]</scope>
    <source>
        <strain evidence="3">DSM 21054</strain>
    </source>
</reference>
<dbReference type="OrthoDB" id="651756at2"/>
<keyword evidence="1" id="KW-0732">Signal</keyword>
<evidence type="ECO:0008006" key="4">
    <source>
        <dbReference type="Google" id="ProtNLM"/>
    </source>
</evidence>
<protein>
    <recommendedName>
        <fullName evidence="4">Outer membrane lipoprotein-sorting protein</fullName>
    </recommendedName>
</protein>
<dbReference type="STRING" id="477680.SAMN05421788_10919"/>
<accession>A0A1N7R3P2</accession>
<evidence type="ECO:0000313" key="3">
    <source>
        <dbReference type="Proteomes" id="UP000186917"/>
    </source>
</evidence>
<feature type="signal peptide" evidence="1">
    <location>
        <begin position="1"/>
        <end position="25"/>
    </location>
</feature>
<name>A0A1N7R3P2_9BACT</name>
<sequence length="253" mass="29236">MNSRIIKNTCLVFILLMLAPLLLCAQQAKGTGEVLGLLDKIKEKYMQLHQVSVDMRYYYSNENTVGQYIDSLSGWLVMNGDEYLLKMQNVETMVNKRYNVTLFYEDQLMYLSHPVVARSYSPAAALDTLFQHSDGVQCQVQYNGNRAEAEVRFPEGGNYKAMKFVIDTANGYMLQSKVVLKTTLLTQGAEEAELLKQGYDRYAVVDVYFNNYRKEQLSDDFFSESRFFTRKDKEFQVTDKYSNYKIFVATPNL</sequence>
<dbReference type="Proteomes" id="UP000186917">
    <property type="component" value="Unassembled WGS sequence"/>
</dbReference>
<keyword evidence="3" id="KW-1185">Reference proteome</keyword>